<dbReference type="GO" id="GO:0006633">
    <property type="term" value="P:fatty acid biosynthetic process"/>
    <property type="evidence" value="ECO:0007669"/>
    <property type="project" value="UniProtKB-KW"/>
</dbReference>
<evidence type="ECO:0000256" key="13">
    <source>
        <dbReference type="ARBA" id="ARBA00049160"/>
    </source>
</evidence>
<keyword evidence="10 14" id="KW-0275">Fatty acid biosynthesis</keyword>
<dbReference type="NCBIfam" id="NF040631">
    <property type="entry name" value="InhA"/>
    <property type="match status" value="1"/>
</dbReference>
<organism evidence="17 18">
    <name type="scientific">Hoyosella rhizosphaerae</name>
    <dbReference type="NCBI Taxonomy" id="1755582"/>
    <lineage>
        <taxon>Bacteria</taxon>
        <taxon>Bacillati</taxon>
        <taxon>Actinomycetota</taxon>
        <taxon>Actinomycetes</taxon>
        <taxon>Mycobacteriales</taxon>
        <taxon>Hoyosellaceae</taxon>
        <taxon>Hoyosella</taxon>
    </lineage>
</organism>
<dbReference type="Gene3D" id="3.40.50.720">
    <property type="entry name" value="NAD(P)-binding Rossmann-like Domain"/>
    <property type="match status" value="1"/>
</dbReference>
<evidence type="ECO:0000313" key="18">
    <source>
        <dbReference type="Proteomes" id="UP000641514"/>
    </source>
</evidence>
<keyword evidence="7 14" id="KW-0560">Oxidoreductase</keyword>
<evidence type="ECO:0000313" key="17">
    <source>
        <dbReference type="EMBL" id="GGC58637.1"/>
    </source>
</evidence>
<keyword evidence="9" id="KW-0443">Lipid metabolism</keyword>
<sequence>MSGLLAGKRLLITGVITDSSIAFHVAKAAQEQGATVVLTGFARMRLIERIAQRLPKPAPVIELDVQNEEHLATLADRVREHVDGIDGVVHSIGFAPPSCLGSPFMDSPWSDVAVAMEISAYSYAALAKAALPLMSEGGSIVGMDFDPRLAMPFYNWMGVSKAALESINRYVAREVGPHGIRSNLVAAGPIRTLAAKAIAGSATGAGAELKEMNEKWDERAPMGWDADDPTPVAKTVCAVLSDWLPKTTGSVIYVDGGTSSQAF</sequence>
<evidence type="ECO:0000256" key="8">
    <source>
        <dbReference type="ARBA" id="ARBA00023027"/>
    </source>
</evidence>
<evidence type="ECO:0000256" key="4">
    <source>
        <dbReference type="ARBA" id="ARBA00017755"/>
    </source>
</evidence>
<dbReference type="EC" id="1.3.1.9" evidence="3 14"/>
<accession>A0A916U5S5</accession>
<name>A0A916U5S5_9ACTN</name>
<dbReference type="GO" id="GO:0004318">
    <property type="term" value="F:enoyl-[acyl-carrier-protein] reductase (NADH) activity"/>
    <property type="evidence" value="ECO:0007669"/>
    <property type="project" value="UniProtKB-EC"/>
</dbReference>
<evidence type="ECO:0000256" key="2">
    <source>
        <dbReference type="ARBA" id="ARBA00009233"/>
    </source>
</evidence>
<dbReference type="PANTHER" id="PTHR43159">
    <property type="entry name" value="ENOYL-[ACYL-CARRIER-PROTEIN] REDUCTASE"/>
    <property type="match status" value="1"/>
</dbReference>
<dbReference type="AlphaFoldDB" id="A0A916U5S5"/>
<comment type="caution">
    <text evidence="17">The sequence shown here is derived from an EMBL/GenBank/DDBJ whole genome shotgun (WGS) entry which is preliminary data.</text>
</comment>
<dbReference type="NCBIfam" id="NF005908">
    <property type="entry name" value="PRK07889.1"/>
    <property type="match status" value="1"/>
</dbReference>
<evidence type="ECO:0000256" key="10">
    <source>
        <dbReference type="ARBA" id="ARBA00023160"/>
    </source>
</evidence>
<reference evidence="17" key="1">
    <citation type="journal article" date="2014" name="Int. J. Syst. Evol. Microbiol.">
        <title>Complete genome sequence of Corynebacterium casei LMG S-19264T (=DSM 44701T), isolated from a smear-ripened cheese.</title>
        <authorList>
            <consortium name="US DOE Joint Genome Institute (JGI-PGF)"/>
            <person name="Walter F."/>
            <person name="Albersmeier A."/>
            <person name="Kalinowski J."/>
            <person name="Ruckert C."/>
        </authorList>
    </citation>
    <scope>NUCLEOTIDE SEQUENCE</scope>
    <source>
        <strain evidence="17">CGMCC 1.15478</strain>
    </source>
</reference>
<evidence type="ECO:0000256" key="11">
    <source>
        <dbReference type="ARBA" id="ARBA00046824"/>
    </source>
</evidence>
<evidence type="ECO:0000256" key="15">
    <source>
        <dbReference type="PIRSR" id="PIRSR000094-2"/>
    </source>
</evidence>
<dbReference type="InterPro" id="IPR036291">
    <property type="entry name" value="NAD(P)-bd_dom_sf"/>
</dbReference>
<dbReference type="SUPFAM" id="SSF51735">
    <property type="entry name" value="NAD(P)-binding Rossmann-fold domains"/>
    <property type="match status" value="1"/>
</dbReference>
<dbReference type="InterPro" id="IPR002347">
    <property type="entry name" value="SDR_fam"/>
</dbReference>
<feature type="binding site" evidence="16">
    <location>
        <begin position="20"/>
        <end position="21"/>
    </location>
    <ligand>
        <name>NAD(+)</name>
        <dbReference type="ChEBI" id="CHEBI:57540"/>
    </ligand>
</feature>
<dbReference type="RefSeq" id="WP_188671022.1">
    <property type="nucleotide sequence ID" value="NZ_BMJH01000001.1"/>
</dbReference>
<comment type="catalytic activity">
    <reaction evidence="13">
        <text>a 2,3-saturated acyl-[ACP] + NAD(+) = a (2E)-enoyl-[ACP] + NADH + H(+)</text>
        <dbReference type="Rhea" id="RHEA:10240"/>
        <dbReference type="Rhea" id="RHEA-COMP:9925"/>
        <dbReference type="Rhea" id="RHEA-COMP:9926"/>
        <dbReference type="ChEBI" id="CHEBI:15378"/>
        <dbReference type="ChEBI" id="CHEBI:57540"/>
        <dbReference type="ChEBI" id="CHEBI:57945"/>
        <dbReference type="ChEBI" id="CHEBI:78784"/>
        <dbReference type="ChEBI" id="CHEBI:78785"/>
        <dbReference type="EC" id="1.3.1.9"/>
    </reaction>
    <physiologicalReaction direction="right-to-left" evidence="13">
        <dbReference type="Rhea" id="RHEA:10242"/>
    </physiologicalReaction>
</comment>
<evidence type="ECO:0000256" key="12">
    <source>
        <dbReference type="ARBA" id="ARBA00048076"/>
    </source>
</evidence>
<evidence type="ECO:0000256" key="16">
    <source>
        <dbReference type="PIRSR" id="PIRSR000094-3"/>
    </source>
</evidence>
<feature type="binding site" evidence="16">
    <location>
        <begin position="190"/>
        <end position="194"/>
    </location>
    <ligand>
        <name>NAD(+)</name>
        <dbReference type="ChEBI" id="CHEBI:57540"/>
    </ligand>
</feature>
<gene>
    <name evidence="17" type="ORF">GCM10011410_08910</name>
</gene>
<evidence type="ECO:0000256" key="9">
    <source>
        <dbReference type="ARBA" id="ARBA00023098"/>
    </source>
</evidence>
<dbReference type="Pfam" id="PF13561">
    <property type="entry name" value="adh_short_C2"/>
    <property type="match status" value="1"/>
</dbReference>
<comment type="pathway">
    <text evidence="1">Lipid metabolism; mycolic acid biosynthesis.</text>
</comment>
<dbReference type="InterPro" id="IPR014358">
    <property type="entry name" value="Enoyl-ACP_Rdtase_NADH"/>
</dbReference>
<dbReference type="PIRSF" id="PIRSF000094">
    <property type="entry name" value="Enoyl-ACP_rdct"/>
    <property type="match status" value="1"/>
</dbReference>
<evidence type="ECO:0000256" key="5">
    <source>
        <dbReference type="ARBA" id="ARBA00022516"/>
    </source>
</evidence>
<evidence type="ECO:0000256" key="14">
    <source>
        <dbReference type="PIRNR" id="PIRNR000094"/>
    </source>
</evidence>
<comment type="similarity">
    <text evidence="2 14">Belongs to the short-chain dehydrogenases/reductases (SDR) family. FabI subfamily.</text>
</comment>
<evidence type="ECO:0000256" key="7">
    <source>
        <dbReference type="ARBA" id="ARBA00023002"/>
    </source>
</evidence>
<keyword evidence="8 14" id="KW-0520">NAD</keyword>
<dbReference type="InterPro" id="IPR053410">
    <property type="entry name" value="Mycobact_enoyl-ACP_red"/>
</dbReference>
<evidence type="ECO:0000256" key="1">
    <source>
        <dbReference type="ARBA" id="ARBA00004796"/>
    </source>
</evidence>
<keyword evidence="6" id="KW-0276">Fatty acid metabolism</keyword>
<dbReference type="PANTHER" id="PTHR43159:SF2">
    <property type="entry name" value="ENOYL-[ACYL-CARRIER-PROTEIN] REDUCTASE [NADH], CHLOROPLASTIC"/>
    <property type="match status" value="1"/>
</dbReference>
<feature type="binding site" evidence="16">
    <location>
        <position position="161"/>
    </location>
    <ligand>
        <name>NAD(+)</name>
        <dbReference type="ChEBI" id="CHEBI:57540"/>
    </ligand>
</feature>
<reference evidence="17" key="2">
    <citation type="submission" date="2020-09" db="EMBL/GenBank/DDBJ databases">
        <authorList>
            <person name="Sun Q."/>
            <person name="Zhou Y."/>
        </authorList>
    </citation>
    <scope>NUCLEOTIDE SEQUENCE</scope>
    <source>
        <strain evidence="17">CGMCC 1.15478</strain>
    </source>
</reference>
<feature type="binding site" evidence="16">
    <location>
        <position position="14"/>
    </location>
    <ligand>
        <name>NAD(+)</name>
        <dbReference type="ChEBI" id="CHEBI:57540"/>
    </ligand>
</feature>
<feature type="binding site" evidence="16">
    <location>
        <position position="92"/>
    </location>
    <ligand>
        <name>NAD(+)</name>
        <dbReference type="ChEBI" id="CHEBI:57540"/>
    </ligand>
</feature>
<keyword evidence="5 14" id="KW-0444">Lipid biosynthesis</keyword>
<keyword evidence="18" id="KW-1185">Reference proteome</keyword>
<feature type="binding site" evidence="15">
    <location>
        <position position="95"/>
    </location>
    <ligand>
        <name>substrate</name>
    </ligand>
</feature>
<dbReference type="Proteomes" id="UP000641514">
    <property type="component" value="Unassembled WGS sequence"/>
</dbReference>
<dbReference type="EMBL" id="BMJH01000001">
    <property type="protein sequence ID" value="GGC58637.1"/>
    <property type="molecule type" value="Genomic_DNA"/>
</dbReference>
<feature type="binding site" evidence="16">
    <location>
        <begin position="64"/>
        <end position="65"/>
    </location>
    <ligand>
        <name>NAD(+)</name>
        <dbReference type="ChEBI" id="CHEBI:57540"/>
    </ligand>
</feature>
<evidence type="ECO:0000256" key="3">
    <source>
        <dbReference type="ARBA" id="ARBA00012996"/>
    </source>
</evidence>
<comment type="subunit">
    <text evidence="11">Homodimer. Homotetramer.</text>
</comment>
<comment type="catalytic activity">
    <reaction evidence="12">
        <text>a 2,3-saturated acyl-CoA + NAD(+) = a (2E)-enoyl-CoA + NADH + H(+)</text>
        <dbReference type="Rhea" id="RHEA:18177"/>
        <dbReference type="ChEBI" id="CHEBI:15378"/>
        <dbReference type="ChEBI" id="CHEBI:57540"/>
        <dbReference type="ChEBI" id="CHEBI:57945"/>
        <dbReference type="ChEBI" id="CHEBI:58856"/>
        <dbReference type="ChEBI" id="CHEBI:65111"/>
    </reaction>
    <physiologicalReaction direction="right-to-left" evidence="12">
        <dbReference type="Rhea" id="RHEA:18179"/>
    </physiologicalReaction>
</comment>
<evidence type="ECO:0000256" key="6">
    <source>
        <dbReference type="ARBA" id="ARBA00022832"/>
    </source>
</evidence>
<proteinExistence type="inferred from homology"/>
<protein>
    <recommendedName>
        <fullName evidence="4 14">Enoyl-[acyl-carrier-protein] reductase [NADH]</fullName>
        <ecNumber evidence="3 14">1.3.1.9</ecNumber>
    </recommendedName>
</protein>